<gene>
    <name evidence="1" type="ORF">EI71_00948</name>
</gene>
<reference evidence="1 2" key="1">
    <citation type="submission" date="2018-08" db="EMBL/GenBank/DDBJ databases">
        <title>Genomic Encyclopedia of Archaeal and Bacterial Type Strains, Phase II (KMG-II): from individual species to whole genera.</title>
        <authorList>
            <person name="Goeker M."/>
        </authorList>
    </citation>
    <scope>NUCLEOTIDE SEQUENCE [LARGE SCALE GENOMIC DNA]</scope>
    <source>
        <strain evidence="1 2">ATCC 27112</strain>
    </source>
</reference>
<dbReference type="EMBL" id="QXEV01000008">
    <property type="protein sequence ID" value="RIA75917.1"/>
    <property type="molecule type" value="Genomic_DNA"/>
</dbReference>
<dbReference type="InParanoid" id="A0A397RWB7"/>
<sequence length="100" mass="11840">MTKNEIKEVVDMALKDADINLLSYLVSDIKSTIEFVLESTDLEFNQMADYFEDIAYMSQSKEFVEAIRTRFINMEDHSLDLKYICEQINYAEEVFPQEEY</sequence>
<accession>A0A397RWB7</accession>
<evidence type="ECO:0000313" key="1">
    <source>
        <dbReference type="EMBL" id="RIA75917.1"/>
    </source>
</evidence>
<protein>
    <submittedName>
        <fullName evidence="1">Uncharacterized protein</fullName>
    </submittedName>
</protein>
<comment type="caution">
    <text evidence="1">The sequence shown here is derived from an EMBL/GenBank/DDBJ whole genome shotgun (WGS) entry which is preliminary data.</text>
</comment>
<dbReference type="Proteomes" id="UP000266506">
    <property type="component" value="Unassembled WGS sequence"/>
</dbReference>
<keyword evidence="2" id="KW-1185">Reference proteome</keyword>
<dbReference type="AlphaFoldDB" id="A0A397RWB7"/>
<proteinExistence type="predicted"/>
<dbReference type="RefSeq" id="WP_119016101.1">
    <property type="nucleotide sequence ID" value="NZ_QXEV01000008.1"/>
</dbReference>
<organism evidence="1 2">
    <name type="scientific">Anaeroplasma bactoclasticum</name>
    <dbReference type="NCBI Taxonomy" id="2088"/>
    <lineage>
        <taxon>Bacteria</taxon>
        <taxon>Bacillati</taxon>
        <taxon>Mycoplasmatota</taxon>
        <taxon>Mollicutes</taxon>
        <taxon>Anaeroplasmatales</taxon>
        <taxon>Anaeroplasmataceae</taxon>
        <taxon>Anaeroplasma</taxon>
    </lineage>
</organism>
<evidence type="ECO:0000313" key="2">
    <source>
        <dbReference type="Proteomes" id="UP000266506"/>
    </source>
</evidence>
<name>A0A397RWB7_9MOLU</name>